<comment type="caution">
    <text evidence="2">The sequence shown here is derived from an EMBL/GenBank/DDBJ whole genome shotgun (WGS) entry which is preliminary data.</text>
</comment>
<feature type="transmembrane region" description="Helical" evidence="1">
    <location>
        <begin position="247"/>
        <end position="266"/>
    </location>
</feature>
<dbReference type="OrthoDB" id="938262at2"/>
<dbReference type="Proteomes" id="UP000009309">
    <property type="component" value="Unassembled WGS sequence"/>
</dbReference>
<sequence>MQPPHKTLLKQPATGLILLVPVFIFFASFFYYSLNIPWFDDFESIPYFLTRFLNAASWHEKWEAILRPNNEHRLLYARLVVLLYTTLTGSINFLHLMVIGNLGLIVISGLFYVAGRRQRLAWYYLLPVTLILFQPQPYLMTFTALFSLQYLAIIMLIMLTLYALAQNSPTSYGIALIMGVFSTFSMGNGLLVWVAGAMVLVGQKQWLRLGGWIGVASLAVFGYFYGYPVQQGNQEGFAFLIQHPLQVVRGFFVYAGSLFDLMPAWAVDERALLPLVVGAILIMFWIVWAVRLVVLRTEPMSPWNGFLLGVTLFLVMNTALVALFRTRFNFEMMLWSSYRAYIMVLSAAVYLIFINQLSPERRRRWFPALLGLALVVNVVSYVTYTQQVINWQNSKLALAFNQRYNRIGLGGSRQSMLADFIDQQLDEMKRRGWYELPNPVITANEQQFLTNNPQGPQPLRLTIQSLPDYVTVTSAGQEQYAPGRNSCIYLAMKSDRKTYLIAAIPNPPTRLTIFRPAPGFWAAMPVSMIEPGRYRVGIVRTNSHEADVRYTDQFVDVH</sequence>
<evidence type="ECO:0000313" key="2">
    <source>
        <dbReference type="EMBL" id="CCH54103.1"/>
    </source>
</evidence>
<feature type="transmembrane region" description="Helical" evidence="1">
    <location>
        <begin position="272"/>
        <end position="294"/>
    </location>
</feature>
<keyword evidence="1" id="KW-0812">Transmembrane</keyword>
<keyword evidence="3" id="KW-1185">Reference proteome</keyword>
<keyword evidence="1" id="KW-0472">Membrane</keyword>
<proteinExistence type="predicted"/>
<dbReference type="STRING" id="1185876.BN8_03247"/>
<feature type="transmembrane region" description="Helical" evidence="1">
    <location>
        <begin position="206"/>
        <end position="226"/>
    </location>
</feature>
<dbReference type="eggNOG" id="ENOG502ZB5D">
    <property type="taxonomic scope" value="Bacteria"/>
</dbReference>
<feature type="transmembrane region" description="Helical" evidence="1">
    <location>
        <begin position="12"/>
        <end position="34"/>
    </location>
</feature>
<evidence type="ECO:0000256" key="1">
    <source>
        <dbReference type="SAM" id="Phobius"/>
    </source>
</evidence>
<feature type="transmembrane region" description="Helical" evidence="1">
    <location>
        <begin position="306"/>
        <end position="324"/>
    </location>
</feature>
<feature type="transmembrane region" description="Helical" evidence="1">
    <location>
        <begin position="172"/>
        <end position="200"/>
    </location>
</feature>
<name>I2GJM8_9BACT</name>
<feature type="transmembrane region" description="Helical" evidence="1">
    <location>
        <begin position="120"/>
        <end position="138"/>
    </location>
</feature>
<accession>I2GJM8</accession>
<feature type="transmembrane region" description="Helical" evidence="1">
    <location>
        <begin position="144"/>
        <end position="165"/>
    </location>
</feature>
<dbReference type="RefSeq" id="WP_009282683.1">
    <property type="nucleotide sequence ID" value="NZ_CAIT01000006.1"/>
</dbReference>
<evidence type="ECO:0000313" key="3">
    <source>
        <dbReference type="Proteomes" id="UP000009309"/>
    </source>
</evidence>
<protein>
    <submittedName>
        <fullName evidence="2">Uncharacterized protein</fullName>
    </submittedName>
</protein>
<keyword evidence="1" id="KW-1133">Transmembrane helix</keyword>
<gene>
    <name evidence="2" type="ORF">BN8_03247</name>
</gene>
<feature type="transmembrane region" description="Helical" evidence="1">
    <location>
        <begin position="336"/>
        <end position="353"/>
    </location>
</feature>
<dbReference type="AlphaFoldDB" id="I2GJM8"/>
<reference evidence="2 3" key="1">
    <citation type="journal article" date="2012" name="J. Bacteriol.">
        <title>Genome Sequence of the Filamentous Bacterium Fibrisoma limi BUZ 3T.</title>
        <authorList>
            <person name="Filippini M."/>
            <person name="Qi W."/>
            <person name="Jaenicke S."/>
            <person name="Goesmann A."/>
            <person name="Smits T.H."/>
            <person name="Bagheri H.C."/>
        </authorList>
    </citation>
    <scope>NUCLEOTIDE SEQUENCE [LARGE SCALE GENOMIC DNA]</scope>
    <source>
        <strain evidence="3">BUZ 3T</strain>
    </source>
</reference>
<feature type="transmembrane region" description="Helical" evidence="1">
    <location>
        <begin position="365"/>
        <end position="384"/>
    </location>
</feature>
<organism evidence="2 3">
    <name type="scientific">Fibrisoma limi BUZ 3</name>
    <dbReference type="NCBI Taxonomy" id="1185876"/>
    <lineage>
        <taxon>Bacteria</taxon>
        <taxon>Pseudomonadati</taxon>
        <taxon>Bacteroidota</taxon>
        <taxon>Cytophagia</taxon>
        <taxon>Cytophagales</taxon>
        <taxon>Spirosomataceae</taxon>
        <taxon>Fibrisoma</taxon>
    </lineage>
</organism>
<dbReference type="EMBL" id="CAIT01000006">
    <property type="protein sequence ID" value="CCH54103.1"/>
    <property type="molecule type" value="Genomic_DNA"/>
</dbReference>
<feature type="transmembrane region" description="Helical" evidence="1">
    <location>
        <begin position="93"/>
        <end position="113"/>
    </location>
</feature>